<dbReference type="CDD" id="cd04191">
    <property type="entry name" value="Glucan_BSP_MdoH"/>
    <property type="match status" value="1"/>
</dbReference>
<evidence type="ECO:0000256" key="6">
    <source>
        <dbReference type="ARBA" id="ARBA00022519"/>
    </source>
</evidence>
<dbReference type="SUPFAM" id="SSF53448">
    <property type="entry name" value="Nucleotide-diphospho-sugar transferases"/>
    <property type="match status" value="1"/>
</dbReference>
<evidence type="ECO:0000313" key="14">
    <source>
        <dbReference type="EMBL" id="MBJ3786487.1"/>
    </source>
</evidence>
<dbReference type="EMBL" id="JAEKMH010000004">
    <property type="protein sequence ID" value="MBJ3786487.1"/>
    <property type="molecule type" value="Genomic_DNA"/>
</dbReference>
<dbReference type="Proteomes" id="UP000602124">
    <property type="component" value="Unassembled WGS sequence"/>
</dbReference>
<accession>A0A934IY13</accession>
<keyword evidence="15" id="KW-1185">Reference proteome</keyword>
<proteinExistence type="inferred from homology"/>
<feature type="transmembrane region" description="Helical" evidence="12">
    <location>
        <begin position="45"/>
        <end position="66"/>
    </location>
</feature>
<dbReference type="GO" id="GO:0016758">
    <property type="term" value="F:hexosyltransferase activity"/>
    <property type="evidence" value="ECO:0007669"/>
    <property type="project" value="TreeGrafter"/>
</dbReference>
<dbReference type="AlphaFoldDB" id="A0A934IY13"/>
<keyword evidence="11 12" id="KW-0472">Membrane</keyword>
<keyword evidence="10 12" id="KW-1133">Transmembrane helix</keyword>
<dbReference type="InterPro" id="IPR050321">
    <property type="entry name" value="Glycosyltr_2/OpgH_subfam"/>
</dbReference>
<dbReference type="NCBIfam" id="NF003958">
    <property type="entry name" value="PRK05454.2-1"/>
    <property type="match status" value="1"/>
</dbReference>
<feature type="domain" description="Glycosyltransferase 2-like" evidence="13">
    <location>
        <begin position="181"/>
        <end position="394"/>
    </location>
</feature>
<dbReference type="RefSeq" id="WP_198877672.1">
    <property type="nucleotide sequence ID" value="NZ_JAEKMH010000004.1"/>
</dbReference>
<evidence type="ECO:0000313" key="15">
    <source>
        <dbReference type="Proteomes" id="UP000602124"/>
    </source>
</evidence>
<dbReference type="NCBIfam" id="NF003959">
    <property type="entry name" value="PRK05454.2-2"/>
    <property type="match status" value="1"/>
</dbReference>
<dbReference type="PANTHER" id="PTHR43867:SF5">
    <property type="entry name" value="GLUCANS BIOSYNTHESIS GLUCOSYLTRANSFERASE H"/>
    <property type="match status" value="1"/>
</dbReference>
<dbReference type="InterPro" id="IPR001173">
    <property type="entry name" value="Glyco_trans_2-like"/>
</dbReference>
<dbReference type="Pfam" id="PF13632">
    <property type="entry name" value="Glyco_trans_2_3"/>
    <property type="match status" value="1"/>
</dbReference>
<dbReference type="PANTHER" id="PTHR43867">
    <property type="entry name" value="CELLULOSE SYNTHASE CATALYTIC SUBUNIT A [UDP-FORMING]"/>
    <property type="match status" value="1"/>
</dbReference>
<evidence type="ECO:0000256" key="11">
    <source>
        <dbReference type="ARBA" id="ARBA00023136"/>
    </source>
</evidence>
<keyword evidence="8" id="KW-0808">Transferase</keyword>
<name>A0A934IY13_9HYPH</name>
<organism evidence="14 15">
    <name type="scientific">Devosia sediminis</name>
    <dbReference type="NCBI Taxonomy" id="2798801"/>
    <lineage>
        <taxon>Bacteria</taxon>
        <taxon>Pseudomonadati</taxon>
        <taxon>Pseudomonadota</taxon>
        <taxon>Alphaproteobacteria</taxon>
        <taxon>Hyphomicrobiales</taxon>
        <taxon>Devosiaceae</taxon>
        <taxon>Devosia</taxon>
    </lineage>
</organism>
<comment type="caution">
    <text evidence="14">The sequence shown here is derived from an EMBL/GenBank/DDBJ whole genome shotgun (WGS) entry which is preliminary data.</text>
</comment>
<evidence type="ECO:0000256" key="7">
    <source>
        <dbReference type="ARBA" id="ARBA00022676"/>
    </source>
</evidence>
<keyword evidence="7" id="KW-0328">Glycosyltransferase</keyword>
<feature type="transmembrane region" description="Helical" evidence="12">
    <location>
        <begin position="356"/>
        <end position="375"/>
    </location>
</feature>
<evidence type="ECO:0000256" key="1">
    <source>
        <dbReference type="ARBA" id="ARBA00004429"/>
    </source>
</evidence>
<dbReference type="Gene3D" id="3.90.550.10">
    <property type="entry name" value="Spore Coat Polysaccharide Biosynthesis Protein SpsA, Chain A"/>
    <property type="match status" value="1"/>
</dbReference>
<keyword evidence="9 12" id="KW-0812">Transmembrane</keyword>
<keyword evidence="6" id="KW-0997">Cell inner membrane</keyword>
<evidence type="ECO:0000256" key="3">
    <source>
        <dbReference type="ARBA" id="ARBA00009337"/>
    </source>
</evidence>
<keyword evidence="5" id="KW-1003">Cell membrane</keyword>
<evidence type="ECO:0000256" key="5">
    <source>
        <dbReference type="ARBA" id="ARBA00022475"/>
    </source>
</evidence>
<evidence type="ECO:0000259" key="13">
    <source>
        <dbReference type="Pfam" id="PF13632"/>
    </source>
</evidence>
<feature type="transmembrane region" description="Helical" evidence="12">
    <location>
        <begin position="431"/>
        <end position="453"/>
    </location>
</feature>
<evidence type="ECO:0000256" key="12">
    <source>
        <dbReference type="SAM" id="Phobius"/>
    </source>
</evidence>
<comment type="pathway">
    <text evidence="2">Glycan metabolism; osmoregulated periplasmic glucan (OPG) biosynthesis.</text>
</comment>
<feature type="transmembrane region" description="Helical" evidence="12">
    <location>
        <begin position="395"/>
        <end position="419"/>
    </location>
</feature>
<dbReference type="InterPro" id="IPR029044">
    <property type="entry name" value="Nucleotide-diphossugar_trans"/>
</dbReference>
<evidence type="ECO:0000256" key="2">
    <source>
        <dbReference type="ARBA" id="ARBA00005001"/>
    </source>
</evidence>
<evidence type="ECO:0000256" key="8">
    <source>
        <dbReference type="ARBA" id="ARBA00022679"/>
    </source>
</evidence>
<comment type="subcellular location">
    <subcellularLocation>
        <location evidence="1">Cell inner membrane</location>
        <topology evidence="1">Multi-pass membrane protein</topology>
    </subcellularLocation>
</comment>
<reference evidence="14" key="1">
    <citation type="submission" date="2020-12" db="EMBL/GenBank/DDBJ databases">
        <title>Devosia sp. MSA67 isolated from Mo River.</title>
        <authorList>
            <person name="Ma F."/>
            <person name="Zi Z."/>
        </authorList>
    </citation>
    <scope>NUCLEOTIDE SEQUENCE</scope>
    <source>
        <strain evidence="14">MSA67</strain>
    </source>
</reference>
<feature type="transmembrane region" description="Helical" evidence="12">
    <location>
        <begin position="489"/>
        <end position="514"/>
    </location>
</feature>
<dbReference type="NCBIfam" id="NF003962">
    <property type="entry name" value="PRK05454.2-5"/>
    <property type="match status" value="1"/>
</dbReference>
<protein>
    <recommendedName>
        <fullName evidence="4">Glucans biosynthesis glucosyltransferase H</fullName>
    </recommendedName>
</protein>
<evidence type="ECO:0000256" key="9">
    <source>
        <dbReference type="ARBA" id="ARBA00022692"/>
    </source>
</evidence>
<sequence length="588" mass="63625">MVRTALLRCVALGAAASLSLAGAWLFLRFTGEGGLNLLDLLRFALVAISGFWLVWGSTAAVLGVFARRRSRPRAHGPLKSRTAILVPVYNEDPVATFSRIAAMNRSLVRLGVAEHFHFAVLSDTQAMDIAAQEAVQFQRLLDEPESLGRIFYRRRERNVGRKAGNIEDFVSRSGAAYDFALILDADSLMEGETILAMARRFEADPELGLLQTVPTIINARTLFGRSIQFAAAYLSPTFARGASLMQGREGPYWGHNAMVRMQAFAASCGLPELSGTPPFGGHILSHDYVEAALLSRAGWKVEVDPVLTGSYEEAPDNLIEYAKRDRRWCQGNLQHGRLITAPGLKIWSRFTFLQGIMAYLASPLWLLLLAASLAGAMLPNLPPVLPGFAASDIPLWVLGVAVAVILVLPKLMILVRGMLDGQNRRFGGTPMALVSVLGEIVLSTLLAPTMLMMQSRSVMQVLLRLDGGWPATERGQTLVPLGAALRASWWMVAIAALALGSTLILAPGAALWLAPATVPAMLAPVLIWATSRPTRRALPWLFRTEMEAAPSPVVVEQHAILAAWSGPETSTASRLAPVLVRTAPHVAA</sequence>
<dbReference type="GO" id="GO:0005886">
    <property type="term" value="C:plasma membrane"/>
    <property type="evidence" value="ECO:0007669"/>
    <property type="project" value="UniProtKB-SubCell"/>
</dbReference>
<evidence type="ECO:0000256" key="10">
    <source>
        <dbReference type="ARBA" id="ARBA00022989"/>
    </source>
</evidence>
<gene>
    <name evidence="14" type="primary">mdoH</name>
    <name evidence="14" type="ORF">JEQ47_17310</name>
</gene>
<evidence type="ECO:0000256" key="4">
    <source>
        <dbReference type="ARBA" id="ARBA00020585"/>
    </source>
</evidence>
<comment type="similarity">
    <text evidence="3">Belongs to the glycosyltransferase 2 family. OpgH subfamily.</text>
</comment>